<dbReference type="AlphaFoldDB" id="G9YW57"/>
<keyword evidence="4 6" id="KW-0408">Iron</keyword>
<dbReference type="Proteomes" id="UP000004459">
    <property type="component" value="Unassembled WGS sequence"/>
</dbReference>
<dbReference type="InterPro" id="IPR051269">
    <property type="entry name" value="Fe-S_cluster_ET"/>
</dbReference>
<name>G9YW57_FLAPL</name>
<dbReference type="PANTHER" id="PTHR36923:SF3">
    <property type="entry name" value="FERREDOXIN"/>
    <property type="match status" value="1"/>
</dbReference>
<sequence length="64" mass="6895">MHMEVSIERSDCISCGLCVSTCPDVFRIAEDGLAEVYRQPGPAHLPAVKSAAEGCPVSIIYLEE</sequence>
<dbReference type="GO" id="GO:0009055">
    <property type="term" value="F:electron transfer activity"/>
    <property type="evidence" value="ECO:0007669"/>
    <property type="project" value="UniProtKB-UniRule"/>
</dbReference>
<organism evidence="8 9">
    <name type="scientific">Flavonifractor plautii ATCC 29863</name>
    <dbReference type="NCBI Taxonomy" id="411475"/>
    <lineage>
        <taxon>Bacteria</taxon>
        <taxon>Bacillati</taxon>
        <taxon>Bacillota</taxon>
        <taxon>Clostridia</taxon>
        <taxon>Eubacteriales</taxon>
        <taxon>Oscillospiraceae</taxon>
        <taxon>Flavonifractor</taxon>
    </lineage>
</organism>
<evidence type="ECO:0000256" key="1">
    <source>
        <dbReference type="ARBA" id="ARBA00022448"/>
    </source>
</evidence>
<accession>G9YW57</accession>
<protein>
    <recommendedName>
        <fullName evidence="6">Ferredoxin</fullName>
    </recommendedName>
</protein>
<comment type="function">
    <text evidence="6">Ferredoxins are iron-sulfur proteins that transfer electrons in a wide variety of metabolic reactions.</text>
</comment>
<dbReference type="PROSITE" id="PS00198">
    <property type="entry name" value="4FE4S_FER_1"/>
    <property type="match status" value="1"/>
</dbReference>
<evidence type="ECO:0000256" key="5">
    <source>
        <dbReference type="ARBA" id="ARBA00023014"/>
    </source>
</evidence>
<feature type="domain" description="4Fe-4S ferredoxin-type" evidence="7">
    <location>
        <begin position="3"/>
        <end position="31"/>
    </location>
</feature>
<dbReference type="GO" id="GO:0005506">
    <property type="term" value="F:iron ion binding"/>
    <property type="evidence" value="ECO:0007669"/>
    <property type="project" value="UniProtKB-UniRule"/>
</dbReference>
<dbReference type="InterPro" id="IPR001080">
    <property type="entry name" value="3Fe4S_ferredoxin"/>
</dbReference>
<dbReference type="Pfam" id="PF13370">
    <property type="entry name" value="Fer4_13"/>
    <property type="match status" value="1"/>
</dbReference>
<dbReference type="SUPFAM" id="SSF54862">
    <property type="entry name" value="4Fe-4S ferredoxins"/>
    <property type="match status" value="1"/>
</dbReference>
<evidence type="ECO:0000256" key="3">
    <source>
        <dbReference type="ARBA" id="ARBA00022982"/>
    </source>
</evidence>
<dbReference type="PRINTS" id="PR00352">
    <property type="entry name" value="3FE4SFRDOXIN"/>
</dbReference>
<evidence type="ECO:0000256" key="4">
    <source>
        <dbReference type="ARBA" id="ARBA00023004"/>
    </source>
</evidence>
<dbReference type="GO" id="GO:0051536">
    <property type="term" value="F:iron-sulfur cluster binding"/>
    <property type="evidence" value="ECO:0007669"/>
    <property type="project" value="UniProtKB-KW"/>
</dbReference>
<dbReference type="InterPro" id="IPR017896">
    <property type="entry name" value="4Fe4S_Fe-S-bd"/>
</dbReference>
<dbReference type="STRING" id="292800.A4U99_02065"/>
<keyword evidence="1 6" id="KW-0813">Transport</keyword>
<evidence type="ECO:0000313" key="9">
    <source>
        <dbReference type="Proteomes" id="UP000004459"/>
    </source>
</evidence>
<evidence type="ECO:0000256" key="6">
    <source>
        <dbReference type="RuleBase" id="RU368020"/>
    </source>
</evidence>
<evidence type="ECO:0000259" key="7">
    <source>
        <dbReference type="PROSITE" id="PS51379"/>
    </source>
</evidence>
<dbReference type="PROSITE" id="PS51379">
    <property type="entry name" value="4FE4S_FER_2"/>
    <property type="match status" value="1"/>
</dbReference>
<dbReference type="InterPro" id="IPR017900">
    <property type="entry name" value="4Fe4S_Fe_S_CS"/>
</dbReference>
<dbReference type="EMBL" id="AGCK01000309">
    <property type="protein sequence ID" value="EHM39385.1"/>
    <property type="molecule type" value="Genomic_DNA"/>
</dbReference>
<evidence type="ECO:0000256" key="2">
    <source>
        <dbReference type="ARBA" id="ARBA00022723"/>
    </source>
</evidence>
<dbReference type="PANTHER" id="PTHR36923">
    <property type="entry name" value="FERREDOXIN"/>
    <property type="match status" value="1"/>
</dbReference>
<keyword evidence="2 6" id="KW-0479">Metal-binding</keyword>
<reference evidence="8 9" key="1">
    <citation type="submission" date="2011-08" db="EMBL/GenBank/DDBJ databases">
        <authorList>
            <person name="Weinstock G."/>
            <person name="Sodergren E."/>
            <person name="Clifton S."/>
            <person name="Fulton L."/>
            <person name="Fulton B."/>
            <person name="Courtney L."/>
            <person name="Fronick C."/>
            <person name="Harrison M."/>
            <person name="Strong C."/>
            <person name="Farmer C."/>
            <person name="Delahaunty K."/>
            <person name="Markovic C."/>
            <person name="Hall O."/>
            <person name="Minx P."/>
            <person name="Tomlinson C."/>
            <person name="Mitreva M."/>
            <person name="Hou S."/>
            <person name="Chen J."/>
            <person name="Wollam A."/>
            <person name="Pepin K.H."/>
            <person name="Johnson M."/>
            <person name="Bhonagiri V."/>
            <person name="Zhang X."/>
            <person name="Suruliraj S."/>
            <person name="Warren W."/>
            <person name="Chinwalla A."/>
            <person name="Mardis E.R."/>
            <person name="Wilson R.K."/>
        </authorList>
    </citation>
    <scope>NUCLEOTIDE SEQUENCE [LARGE SCALE GENOMIC DNA]</scope>
    <source>
        <strain evidence="8 9">ATCC 29863</strain>
    </source>
</reference>
<proteinExistence type="predicted"/>
<comment type="caution">
    <text evidence="8">The sequence shown here is derived from an EMBL/GenBank/DDBJ whole genome shotgun (WGS) entry which is preliminary data.</text>
</comment>
<dbReference type="Gene3D" id="3.30.70.20">
    <property type="match status" value="1"/>
</dbReference>
<dbReference type="HOGENOM" id="CLU_139698_6_4_9"/>
<keyword evidence="3 6" id="KW-0249">Electron transport</keyword>
<dbReference type="PATRIC" id="fig|411475.3.peg.3258"/>
<gene>
    <name evidence="8" type="ORF">HMPREF0372_03773</name>
</gene>
<evidence type="ECO:0000313" key="8">
    <source>
        <dbReference type="EMBL" id="EHM39385.1"/>
    </source>
</evidence>
<keyword evidence="5 6" id="KW-0411">Iron-sulfur</keyword>